<dbReference type="EMBL" id="VUNM01000001">
    <property type="protein sequence ID" value="MST88181.1"/>
    <property type="molecule type" value="Genomic_DNA"/>
</dbReference>
<comment type="caution">
    <text evidence="6">The sequence shown here is derived from an EMBL/GenBank/DDBJ whole genome shotgun (WGS) entry which is preliminary data.</text>
</comment>
<keyword evidence="4" id="KW-0904">Protein phosphatase</keyword>
<sequence length="262" mass="29744">MEFVDIHGHYAWGIDDGIRDLDEARAALQNASKVGVRVIAATPHVISGTHFEKDIQHFKERINELKKEASQVGIEVHEGSELFLNHDAPTSIRSGYFIPYENTKYALCEFDVRRNLPDDEDEVEEYLYSFKSHGYTPVVAHVERYFKKGIDIDRVSEWVDMGYFIQVNASSLIGTHGSTVLKNAEALIENNLAMLVASDTHKSEGRRSPATLVDAYAFISKKYGEDTAHILMHDNPLHILHNEPIVRTQVKKVGFFKKLFGR</sequence>
<keyword evidence="3" id="KW-0378">Hydrolase</keyword>
<gene>
    <name evidence="6" type="ORF">FYJ79_00970</name>
</gene>
<keyword evidence="7" id="KW-1185">Reference proteome</keyword>
<dbReference type="Pfam" id="PF19567">
    <property type="entry name" value="CpsB_CapC"/>
    <property type="match status" value="1"/>
</dbReference>
<dbReference type="Gene3D" id="3.20.20.140">
    <property type="entry name" value="Metal-dependent hydrolases"/>
    <property type="match status" value="1"/>
</dbReference>
<dbReference type="PIRSF" id="PIRSF016557">
    <property type="entry name" value="Caps_synth_CpsB"/>
    <property type="match status" value="1"/>
</dbReference>
<evidence type="ECO:0000256" key="2">
    <source>
        <dbReference type="ARBA" id="ARBA00013064"/>
    </source>
</evidence>
<dbReference type="RefSeq" id="WP_154514123.1">
    <property type="nucleotide sequence ID" value="NZ_VUNM01000001.1"/>
</dbReference>
<evidence type="ECO:0000313" key="7">
    <source>
        <dbReference type="Proteomes" id="UP000442619"/>
    </source>
</evidence>
<evidence type="ECO:0000256" key="4">
    <source>
        <dbReference type="ARBA" id="ARBA00022912"/>
    </source>
</evidence>
<proteinExistence type="inferred from homology"/>
<dbReference type="GO" id="GO:0030145">
    <property type="term" value="F:manganese ion binding"/>
    <property type="evidence" value="ECO:0007669"/>
    <property type="project" value="InterPro"/>
</dbReference>
<dbReference type="EC" id="3.1.3.48" evidence="2"/>
<organism evidence="6 7">
    <name type="scientific">Sharpea porci</name>
    <dbReference type="NCBI Taxonomy" id="2652286"/>
    <lineage>
        <taxon>Bacteria</taxon>
        <taxon>Bacillati</taxon>
        <taxon>Bacillota</taxon>
        <taxon>Erysipelotrichia</taxon>
        <taxon>Erysipelotrichales</taxon>
        <taxon>Coprobacillaceae</taxon>
        <taxon>Sharpea</taxon>
    </lineage>
</organism>
<dbReference type="GO" id="GO:0004725">
    <property type="term" value="F:protein tyrosine phosphatase activity"/>
    <property type="evidence" value="ECO:0007669"/>
    <property type="project" value="UniProtKB-EC"/>
</dbReference>
<evidence type="ECO:0000256" key="3">
    <source>
        <dbReference type="ARBA" id="ARBA00022801"/>
    </source>
</evidence>
<dbReference type="AlphaFoldDB" id="A0A844FQF2"/>
<dbReference type="PANTHER" id="PTHR39181:SF1">
    <property type="entry name" value="TYROSINE-PROTEIN PHOSPHATASE YWQE"/>
    <property type="match status" value="1"/>
</dbReference>
<dbReference type="PANTHER" id="PTHR39181">
    <property type="entry name" value="TYROSINE-PROTEIN PHOSPHATASE YWQE"/>
    <property type="match status" value="1"/>
</dbReference>
<protein>
    <recommendedName>
        <fullName evidence="2">protein-tyrosine-phosphatase</fullName>
        <ecNumber evidence="2">3.1.3.48</ecNumber>
    </recommendedName>
</protein>
<comment type="catalytic activity">
    <reaction evidence="5">
        <text>O-phospho-L-tyrosyl-[protein] + H2O = L-tyrosyl-[protein] + phosphate</text>
        <dbReference type="Rhea" id="RHEA:10684"/>
        <dbReference type="Rhea" id="RHEA-COMP:10136"/>
        <dbReference type="Rhea" id="RHEA-COMP:20101"/>
        <dbReference type="ChEBI" id="CHEBI:15377"/>
        <dbReference type="ChEBI" id="CHEBI:43474"/>
        <dbReference type="ChEBI" id="CHEBI:46858"/>
        <dbReference type="ChEBI" id="CHEBI:61978"/>
        <dbReference type="EC" id="3.1.3.48"/>
    </reaction>
</comment>
<name>A0A844FQF2_9FIRM</name>
<dbReference type="InterPro" id="IPR016195">
    <property type="entry name" value="Pol/histidinol_Pase-like"/>
</dbReference>
<evidence type="ECO:0000256" key="5">
    <source>
        <dbReference type="ARBA" id="ARBA00051722"/>
    </source>
</evidence>
<reference evidence="6 7" key="1">
    <citation type="submission" date="2019-08" db="EMBL/GenBank/DDBJ databases">
        <title>In-depth cultivation of the pig gut microbiome towards novel bacterial diversity and tailored functional studies.</title>
        <authorList>
            <person name="Wylensek D."/>
            <person name="Hitch T.C.A."/>
            <person name="Clavel T."/>
        </authorList>
    </citation>
    <scope>NUCLEOTIDE SEQUENCE [LARGE SCALE GENOMIC DNA]</scope>
    <source>
        <strain evidence="6 7">CA-Schmier-601-WT-3</strain>
    </source>
</reference>
<dbReference type="Proteomes" id="UP000442619">
    <property type="component" value="Unassembled WGS sequence"/>
</dbReference>
<evidence type="ECO:0000313" key="6">
    <source>
        <dbReference type="EMBL" id="MST88181.1"/>
    </source>
</evidence>
<dbReference type="InterPro" id="IPR016667">
    <property type="entry name" value="Caps_polysacc_synth_CpsB/CapC"/>
</dbReference>
<comment type="similarity">
    <text evidence="1">Belongs to the metallo-dependent hydrolases superfamily. CpsB/CapC family.</text>
</comment>
<accession>A0A844FQF2</accession>
<evidence type="ECO:0000256" key="1">
    <source>
        <dbReference type="ARBA" id="ARBA00005750"/>
    </source>
</evidence>
<dbReference type="SUPFAM" id="SSF89550">
    <property type="entry name" value="PHP domain-like"/>
    <property type="match status" value="1"/>
</dbReference>